<accession>A0A822L9C3</accession>
<dbReference type="EMBL" id="CAIH01000087">
    <property type="protein sequence ID" value="CCH91710.1"/>
    <property type="molecule type" value="Genomic_DNA"/>
</dbReference>
<protein>
    <submittedName>
        <fullName evidence="1">Uncharacterized protein</fullName>
    </submittedName>
</protein>
<organism evidence="1 2">
    <name type="scientific">Microcystis aeruginosa PCC 9432</name>
    <dbReference type="NCBI Taxonomy" id="1160280"/>
    <lineage>
        <taxon>Bacteria</taxon>
        <taxon>Bacillati</taxon>
        <taxon>Cyanobacteriota</taxon>
        <taxon>Cyanophyceae</taxon>
        <taxon>Oscillatoriophycideae</taxon>
        <taxon>Chroococcales</taxon>
        <taxon>Microcystaceae</taxon>
        <taxon>Microcystis</taxon>
    </lineage>
</organism>
<name>A0A822L9C3_MICAE</name>
<evidence type="ECO:0000313" key="1">
    <source>
        <dbReference type="EMBL" id="CCH91710.1"/>
    </source>
</evidence>
<reference evidence="1 2" key="1">
    <citation type="submission" date="2012-04" db="EMBL/GenBank/DDBJ databases">
        <authorList>
            <person name="Genoscope - CEA"/>
        </authorList>
    </citation>
    <scope>NUCLEOTIDE SEQUENCE [LARGE SCALE GENOMIC DNA]</scope>
    <source>
        <strain evidence="1 2">9432</strain>
    </source>
</reference>
<sequence length="40" mass="4875">MSKKKFRKSVESIRYQILNHHQKIANEEQKESPDENLINY</sequence>
<comment type="caution">
    <text evidence="1">The sequence shown here is derived from an EMBL/GenBank/DDBJ whole genome shotgun (WGS) entry which is preliminary data.</text>
</comment>
<gene>
    <name evidence="1" type="ORF">MICCA_1770008</name>
</gene>
<dbReference type="Proteomes" id="UP000005806">
    <property type="component" value="Unassembled WGS sequence"/>
</dbReference>
<evidence type="ECO:0000313" key="2">
    <source>
        <dbReference type="Proteomes" id="UP000005806"/>
    </source>
</evidence>
<proteinExistence type="predicted"/>
<dbReference type="AlphaFoldDB" id="A0A822L9C3"/>